<dbReference type="AlphaFoldDB" id="A0ABD2QAS8"/>
<reference evidence="2 3" key="1">
    <citation type="submission" date="2024-11" db="EMBL/GenBank/DDBJ databases">
        <title>Adaptive evolution of stress response genes in parasites aligns with host niche diversity.</title>
        <authorList>
            <person name="Hahn C."/>
            <person name="Resl P."/>
        </authorList>
    </citation>
    <scope>NUCLEOTIDE SEQUENCE [LARGE SCALE GENOMIC DNA]</scope>
    <source>
        <strain evidence="2">EGGRZ-B1_66</strain>
        <tissue evidence="2">Body</tissue>
    </source>
</reference>
<accession>A0ABD2QAS8</accession>
<dbReference type="InterPro" id="IPR001837">
    <property type="entry name" value="Adenylate_cyclase-assoc_CAP"/>
</dbReference>
<name>A0ABD2QAS8_9PLAT</name>
<dbReference type="InterPro" id="IPR053950">
    <property type="entry name" value="CAP_N"/>
</dbReference>
<protein>
    <submittedName>
        <fullName evidence="2">F-actin-capping protein subunit alpha</fullName>
    </submittedName>
</protein>
<keyword evidence="3" id="KW-1185">Reference proteome</keyword>
<evidence type="ECO:0000313" key="2">
    <source>
        <dbReference type="EMBL" id="KAL3316650.1"/>
    </source>
</evidence>
<dbReference type="PANTHER" id="PTHR10652">
    <property type="entry name" value="ADENYLYL CYCLASE-ASSOCIATED PROTEIN"/>
    <property type="match status" value="1"/>
</dbReference>
<comment type="caution">
    <text evidence="2">The sequence shown here is derived from an EMBL/GenBank/DDBJ whole genome shotgun (WGS) entry which is preliminary data.</text>
</comment>
<sequence>MKKELETFLDLSRTVGREVKNQSLVVKEAFDEAYEVLRLASQYAQPKKEDLDKILFPLNKKFTKIQEFVPADRNKMYFHELTTVSDSILMLAWFNIFDPITFTEEMLVGAQTYSNKVVQSCLDRRQKHVEWVRAWLAVLQALCNMVKRYYGGGLRWKSGKGNPYPPLPTVADEAAASGSSIKESEKKKAKKFIFKPKLSAGFNRDDLLSEIANAKKKLNLKHVPVSNRLT</sequence>
<organism evidence="2 3">
    <name type="scientific">Cichlidogyrus casuarinus</name>
    <dbReference type="NCBI Taxonomy" id="1844966"/>
    <lineage>
        <taxon>Eukaryota</taxon>
        <taxon>Metazoa</taxon>
        <taxon>Spiralia</taxon>
        <taxon>Lophotrochozoa</taxon>
        <taxon>Platyhelminthes</taxon>
        <taxon>Monogenea</taxon>
        <taxon>Monopisthocotylea</taxon>
        <taxon>Dactylogyridea</taxon>
        <taxon>Ancyrocephalidae</taxon>
        <taxon>Cichlidogyrus</taxon>
    </lineage>
</organism>
<evidence type="ECO:0000313" key="3">
    <source>
        <dbReference type="Proteomes" id="UP001626550"/>
    </source>
</evidence>
<evidence type="ECO:0000259" key="1">
    <source>
        <dbReference type="Pfam" id="PF21938"/>
    </source>
</evidence>
<dbReference type="Proteomes" id="UP001626550">
    <property type="component" value="Unassembled WGS sequence"/>
</dbReference>
<dbReference type="EMBL" id="JBJKFK010000504">
    <property type="protein sequence ID" value="KAL3316650.1"/>
    <property type="molecule type" value="Genomic_DNA"/>
</dbReference>
<dbReference type="Gene3D" id="1.25.40.330">
    <property type="entry name" value="Adenylate cyclase-associated CAP, N-terminal domain"/>
    <property type="match status" value="1"/>
</dbReference>
<dbReference type="PANTHER" id="PTHR10652:SF0">
    <property type="entry name" value="ADENYLYL CYCLASE-ASSOCIATED PROTEIN"/>
    <property type="match status" value="1"/>
</dbReference>
<dbReference type="Pfam" id="PF21938">
    <property type="entry name" value="CAP_N"/>
    <property type="match status" value="1"/>
</dbReference>
<feature type="domain" description="CAP N-terminal" evidence="1">
    <location>
        <begin position="2"/>
        <end position="154"/>
    </location>
</feature>
<proteinExistence type="predicted"/>
<dbReference type="SUPFAM" id="SSF101278">
    <property type="entry name" value="N-terminal domain of adenylylcyclase associated protein, CAP"/>
    <property type="match status" value="1"/>
</dbReference>
<dbReference type="InterPro" id="IPR036222">
    <property type="entry name" value="CAP_N_sf"/>
</dbReference>
<gene>
    <name evidence="2" type="primary">CAP1_2</name>
    <name evidence="2" type="ORF">Ciccas_004698</name>
</gene>